<sequence>MVGTTGSSIHLLSTMEQRTTFEQLLENHISSLCPSRKDKFLLSEDQYQKIIAALTLEKGQKCADGAKFKHWSHSNFETQIIGNKTVLFCKKTANPVITKDDLYTTIHQCHERIGHCGRHKTWDDVKKNYAFIPRVAVEIYLQTCLTCNTRQPVKQPKSAKPIFSLGFLTRVQVDLIDMTSRPDGDFKWILHARDHYSKFSWAFPLTSKRAAEVAEKLVMLFSMFGPPRILQSDNGREFVAAIITEITTLWPGMLIIHGRPRYPQSQGCVERGNGDLQLKLGKWLEEHDVTWSTALQFVTHAINTSTASATGKTPYEVVFGQAPHQDCFLLQQLAEQGSLEEEDIDPALSEPESKVQDVKPEPQEVLLEPQEAQQEPQEALSNGIEEPQTSARALLDMLSSASSSSSQTTEFQQDEVPSLYQSTATAVSSGPSSVKRSHEYYLLHQANIVAEGFKITNCNTLHGSTFDKDSHTIIQITNVFDDSFIPEKHNPQEEPLQEGQYVLWSLDSLADTDSSDSPHSRVRREATASYLQTAQRQNQRHTKQTQQLKDYSVGATVGIRINNADRTNTDARVLPCKVLQKDTSSSKSTVLLELLTCPSLQLTW</sequence>
<organism evidence="4 5">
    <name type="scientific">Sphaeramia orbicularis</name>
    <name type="common">orbiculate cardinalfish</name>
    <dbReference type="NCBI Taxonomy" id="375764"/>
    <lineage>
        <taxon>Eukaryota</taxon>
        <taxon>Metazoa</taxon>
        <taxon>Chordata</taxon>
        <taxon>Craniata</taxon>
        <taxon>Vertebrata</taxon>
        <taxon>Euteleostomi</taxon>
        <taxon>Actinopterygii</taxon>
        <taxon>Neopterygii</taxon>
        <taxon>Teleostei</taxon>
        <taxon>Neoteleostei</taxon>
        <taxon>Acanthomorphata</taxon>
        <taxon>Gobiaria</taxon>
        <taxon>Kurtiformes</taxon>
        <taxon>Apogonoidei</taxon>
        <taxon>Apogonidae</taxon>
        <taxon>Apogoninae</taxon>
        <taxon>Sphaeramia</taxon>
    </lineage>
</organism>
<reference evidence="4" key="1">
    <citation type="submission" date="2019-06" db="EMBL/GenBank/DDBJ databases">
        <authorList>
            <consortium name="Wellcome Sanger Institute Data Sharing"/>
        </authorList>
    </citation>
    <scope>NUCLEOTIDE SEQUENCE [LARGE SCALE GENOMIC DNA]</scope>
</reference>
<dbReference type="Pfam" id="PF00665">
    <property type="entry name" value="rve"/>
    <property type="match status" value="1"/>
</dbReference>
<evidence type="ECO:0000313" key="4">
    <source>
        <dbReference type="Ensembl" id="ENSSORP00005050742.1"/>
    </source>
</evidence>
<dbReference type="Ensembl" id="ENSSORT00005051957.1">
    <property type="protein sequence ID" value="ENSSORP00005050742.1"/>
    <property type="gene ID" value="ENSSORG00005022990.1"/>
</dbReference>
<reference evidence="4" key="2">
    <citation type="submission" date="2025-08" db="UniProtKB">
        <authorList>
            <consortium name="Ensembl"/>
        </authorList>
    </citation>
    <scope>IDENTIFICATION</scope>
</reference>
<dbReference type="Gene3D" id="3.30.420.10">
    <property type="entry name" value="Ribonuclease H-like superfamily/Ribonuclease H"/>
    <property type="match status" value="1"/>
</dbReference>
<dbReference type="GO" id="GO:0015074">
    <property type="term" value="P:DNA integration"/>
    <property type="evidence" value="ECO:0007669"/>
    <property type="project" value="InterPro"/>
</dbReference>
<dbReference type="PANTHER" id="PTHR37984:SF5">
    <property type="entry name" value="PROTEIN NYNRIN-LIKE"/>
    <property type="match status" value="1"/>
</dbReference>
<dbReference type="Pfam" id="PF17921">
    <property type="entry name" value="Integrase_H2C2"/>
    <property type="match status" value="1"/>
</dbReference>
<proteinExistence type="predicted"/>
<accession>A0A673CDC6</accession>
<protein>
    <recommendedName>
        <fullName evidence="1">Gypsy retrotransposon integrase-like protein 1</fullName>
    </recommendedName>
</protein>
<dbReference type="InterPro" id="IPR036397">
    <property type="entry name" value="RNaseH_sf"/>
</dbReference>
<evidence type="ECO:0000256" key="1">
    <source>
        <dbReference type="ARBA" id="ARBA00039658"/>
    </source>
</evidence>
<dbReference type="PANTHER" id="PTHR37984">
    <property type="entry name" value="PROTEIN CBG26694"/>
    <property type="match status" value="1"/>
</dbReference>
<feature type="compositionally biased region" description="Basic and acidic residues" evidence="2">
    <location>
        <begin position="351"/>
        <end position="362"/>
    </location>
</feature>
<dbReference type="InterPro" id="IPR012337">
    <property type="entry name" value="RNaseH-like_sf"/>
</dbReference>
<evidence type="ECO:0000256" key="2">
    <source>
        <dbReference type="SAM" id="MobiDB-lite"/>
    </source>
</evidence>
<dbReference type="InterPro" id="IPR050951">
    <property type="entry name" value="Retrovirus_Pol_polyprotein"/>
</dbReference>
<dbReference type="AlphaFoldDB" id="A0A673CDC6"/>
<name>A0A673CDC6_9TELE</name>
<evidence type="ECO:0000313" key="5">
    <source>
        <dbReference type="Proteomes" id="UP000472271"/>
    </source>
</evidence>
<gene>
    <name evidence="4" type="primary">LOC115425625</name>
</gene>
<dbReference type="InParanoid" id="A0A673CDC6"/>
<dbReference type="InterPro" id="IPR041588">
    <property type="entry name" value="Integrase_H2C2"/>
</dbReference>
<reference evidence="4" key="3">
    <citation type="submission" date="2025-09" db="UniProtKB">
        <authorList>
            <consortium name="Ensembl"/>
        </authorList>
    </citation>
    <scope>IDENTIFICATION</scope>
</reference>
<dbReference type="PROSITE" id="PS50994">
    <property type="entry name" value="INTEGRASE"/>
    <property type="match status" value="1"/>
</dbReference>
<dbReference type="SUPFAM" id="SSF53098">
    <property type="entry name" value="Ribonuclease H-like"/>
    <property type="match status" value="1"/>
</dbReference>
<dbReference type="Proteomes" id="UP000472271">
    <property type="component" value="Chromosome 9"/>
</dbReference>
<dbReference type="InterPro" id="IPR001584">
    <property type="entry name" value="Integrase_cat-core"/>
</dbReference>
<evidence type="ECO:0000259" key="3">
    <source>
        <dbReference type="PROSITE" id="PS50994"/>
    </source>
</evidence>
<feature type="domain" description="Integrase catalytic" evidence="3">
    <location>
        <begin position="157"/>
        <end position="322"/>
    </location>
</feature>
<dbReference type="GO" id="GO:0003676">
    <property type="term" value="F:nucleic acid binding"/>
    <property type="evidence" value="ECO:0007669"/>
    <property type="project" value="InterPro"/>
</dbReference>
<keyword evidence="5" id="KW-1185">Reference proteome</keyword>
<feature type="region of interest" description="Disordered" evidence="2">
    <location>
        <begin position="339"/>
        <end position="362"/>
    </location>
</feature>